<keyword evidence="4" id="KW-1185">Reference proteome</keyword>
<name>A0ABT0SHM8_9GAMM</name>
<comment type="caution">
    <text evidence="3">The sequence shown here is derived from an EMBL/GenBank/DDBJ whole genome shotgun (WGS) entry which is preliminary data.</text>
</comment>
<feature type="transmembrane region" description="Helical" evidence="2">
    <location>
        <begin position="106"/>
        <end position="135"/>
    </location>
</feature>
<evidence type="ECO:0000313" key="3">
    <source>
        <dbReference type="EMBL" id="MCL7714841.1"/>
    </source>
</evidence>
<evidence type="ECO:0000313" key="4">
    <source>
        <dbReference type="Proteomes" id="UP001431235"/>
    </source>
</evidence>
<reference evidence="3 4" key="1">
    <citation type="submission" date="2021-08" db="EMBL/GenBank/DDBJ databases">
        <title>Novel members of of the genus Stenotrophomonas from differernt environment.</title>
        <authorList>
            <person name="Deng Y."/>
        </authorList>
    </citation>
    <scope>NUCLEOTIDE SEQUENCE [LARGE SCALE GENOMIC DNA]</scope>
    <source>
        <strain evidence="3 4">CPCC 101365</strain>
    </source>
</reference>
<organism evidence="3 4">
    <name type="scientific">Stenotrophomonas mori</name>
    <dbReference type="NCBI Taxonomy" id="2871096"/>
    <lineage>
        <taxon>Bacteria</taxon>
        <taxon>Pseudomonadati</taxon>
        <taxon>Pseudomonadota</taxon>
        <taxon>Gammaproteobacteria</taxon>
        <taxon>Lysobacterales</taxon>
        <taxon>Lysobacteraceae</taxon>
        <taxon>Stenotrophomonas</taxon>
    </lineage>
</organism>
<dbReference type="RefSeq" id="WP_250064108.1">
    <property type="nucleotide sequence ID" value="NZ_JAIKTS010000002.1"/>
</dbReference>
<keyword evidence="2" id="KW-0472">Membrane</keyword>
<protein>
    <submittedName>
        <fullName evidence="3">Uncharacterized protein</fullName>
    </submittedName>
</protein>
<accession>A0ABT0SHM8</accession>
<feature type="region of interest" description="Disordered" evidence="1">
    <location>
        <begin position="65"/>
        <end position="93"/>
    </location>
</feature>
<dbReference type="Proteomes" id="UP001431235">
    <property type="component" value="Unassembled WGS sequence"/>
</dbReference>
<keyword evidence="2" id="KW-1133">Transmembrane helix</keyword>
<dbReference type="EMBL" id="JAIKTS010000002">
    <property type="protein sequence ID" value="MCL7714841.1"/>
    <property type="molecule type" value="Genomic_DNA"/>
</dbReference>
<sequence length="186" mass="19624">MAGRRARKASWPAPVRLWLLARSGGAHQLSFDTVAVRPGHAVTDAWVQRIAAHLRLPPPGAVVDMPPLPSPGAPAQRHATLAAAPPPDGDRDRDGAVALPPGIRAVLALLGSFLAVLEATQAFALLRALCTGTLYSRAWRGGPHAYHWDERPAAFLLQSAAGLGEVLIVGMLAWGCLRLAVGGRLR</sequence>
<evidence type="ECO:0000256" key="1">
    <source>
        <dbReference type="SAM" id="MobiDB-lite"/>
    </source>
</evidence>
<gene>
    <name evidence="3" type="ORF">K5L01_09315</name>
</gene>
<evidence type="ECO:0000256" key="2">
    <source>
        <dbReference type="SAM" id="Phobius"/>
    </source>
</evidence>
<proteinExistence type="predicted"/>
<keyword evidence="2" id="KW-0812">Transmembrane</keyword>
<feature type="transmembrane region" description="Helical" evidence="2">
    <location>
        <begin position="155"/>
        <end position="177"/>
    </location>
</feature>